<evidence type="ECO:0000256" key="1">
    <source>
        <dbReference type="ARBA" id="ARBA00001798"/>
    </source>
</evidence>
<reference evidence="13 14" key="1">
    <citation type="journal article" date="2018" name="Sci. Rep.">
        <title>Genome sequence of the cauliflower mushroom Sparassis crispa (Hanabiratake) and its association with beneficial usage.</title>
        <authorList>
            <person name="Kiyama R."/>
            <person name="Furutani Y."/>
            <person name="Kawaguchi K."/>
            <person name="Nakanishi T."/>
        </authorList>
    </citation>
    <scope>NUCLEOTIDE SEQUENCE [LARGE SCALE GENOMIC DNA]</scope>
</reference>
<evidence type="ECO:0000256" key="9">
    <source>
        <dbReference type="PROSITE-ProRule" id="PRU00175"/>
    </source>
</evidence>
<keyword evidence="5" id="KW-0677">Repeat</keyword>
<evidence type="ECO:0000256" key="3">
    <source>
        <dbReference type="ARBA" id="ARBA00022679"/>
    </source>
</evidence>
<evidence type="ECO:0000313" key="13">
    <source>
        <dbReference type="EMBL" id="GBE80423.1"/>
    </source>
</evidence>
<dbReference type="Pfam" id="PF01485">
    <property type="entry name" value="IBR"/>
    <property type="match status" value="1"/>
</dbReference>
<dbReference type="InterPro" id="IPR045840">
    <property type="entry name" value="Ariadne"/>
</dbReference>
<comment type="catalytic activity">
    <reaction evidence="1">
        <text>[E2 ubiquitin-conjugating enzyme]-S-ubiquitinyl-L-cysteine + [acceptor protein]-L-lysine = [E2 ubiquitin-conjugating enzyme]-L-cysteine + [acceptor protein]-N(6)-ubiquitinyl-L-lysine.</text>
        <dbReference type="EC" id="2.3.2.31"/>
    </reaction>
</comment>
<dbReference type="OrthoDB" id="10009520at2759"/>
<evidence type="ECO:0000256" key="6">
    <source>
        <dbReference type="ARBA" id="ARBA00022771"/>
    </source>
</evidence>
<gene>
    <name evidence="13" type="ORF">SCP_0301380</name>
</gene>
<proteinExistence type="predicted"/>
<sequence>MSSDNDYSDEDNEYYDEDEDMLDYEDDGSASEMEIDGLNDGFDSGSRRKVYEVDYESLSQSQVEALMKADVDHISSIFGVGPDVASLLLRHINWNKERLIEKYMDNPTAVATAAGISAPEKSADPPTSSSSRSQSQSSSTRQTLVGPRRTTRRTTAEAPKSGKTKILERVSPPAEVTKAQPFVCPICFDDTQIATLALACGHQFCTSCWAAYAHSKVRTEAESWITCMAEGCALVAPDAFVRTALADDATTWVRFQELLVRHFVASMPALKYCPYPSCTYTVSCPAGASKSTLATIVPIVKCGANATHTFCFGCSVESDHRPVICAVAKMWLQKCRDDSETANWIKSNTKECSKCQSTIEKNGGCNHMTCKKCKYEFCWVCMGPWTEHGTAWYNCNRYDEKASIDARDAQSRSRASLERYLHYYNRWANHEQSKKLSVELYAKTEKKMEEMQITSALSWIEVQFMRKAVDEVIRCRTTLMWTYGMAYYMDAGNQKELFEDNQRDLERAVEELSELIESPIEPEIITTLRQKVTDKTVYVQKRNEIVLEDTAKGFVEGRWIWNVKVEGFD</sequence>
<dbReference type="SMART" id="SM00184">
    <property type="entry name" value="RING"/>
    <property type="match status" value="2"/>
</dbReference>
<keyword evidence="6 9" id="KW-0863">Zinc-finger</keyword>
<feature type="compositionally biased region" description="Acidic residues" evidence="10">
    <location>
        <begin position="1"/>
        <end position="37"/>
    </location>
</feature>
<dbReference type="PROSITE" id="PS51873">
    <property type="entry name" value="TRIAD"/>
    <property type="match status" value="1"/>
</dbReference>
<dbReference type="EMBL" id="BFAD01000003">
    <property type="protein sequence ID" value="GBE80423.1"/>
    <property type="molecule type" value="Genomic_DNA"/>
</dbReference>
<feature type="domain" description="RING-type" evidence="12">
    <location>
        <begin position="180"/>
        <end position="399"/>
    </location>
</feature>
<dbReference type="AlphaFoldDB" id="A0A401GE88"/>
<dbReference type="FunCoup" id="A0A401GE88">
    <property type="interactions" value="469"/>
</dbReference>
<dbReference type="Gene3D" id="3.30.40.10">
    <property type="entry name" value="Zinc/RING finger domain, C3HC4 (zinc finger)"/>
    <property type="match status" value="1"/>
</dbReference>
<evidence type="ECO:0000259" key="12">
    <source>
        <dbReference type="PROSITE" id="PS51873"/>
    </source>
</evidence>
<dbReference type="Pfam" id="PF19422">
    <property type="entry name" value="Ariadne"/>
    <property type="match status" value="1"/>
</dbReference>
<dbReference type="CDD" id="cd20356">
    <property type="entry name" value="Rcat_RBR_HHARI-like"/>
    <property type="match status" value="1"/>
</dbReference>
<name>A0A401GE88_9APHY</name>
<dbReference type="GeneID" id="38777340"/>
<keyword evidence="7" id="KW-0833">Ubl conjugation pathway</keyword>
<evidence type="ECO:0000256" key="2">
    <source>
        <dbReference type="ARBA" id="ARBA00012251"/>
    </source>
</evidence>
<dbReference type="Pfam" id="PF21235">
    <property type="entry name" value="UBA_ARI1"/>
    <property type="match status" value="1"/>
</dbReference>
<protein>
    <recommendedName>
        <fullName evidence="2">RBR-type E3 ubiquitin transferase</fullName>
        <ecNumber evidence="2">2.3.2.31</ecNumber>
    </recommendedName>
</protein>
<comment type="caution">
    <text evidence="13">The sequence shown here is derived from an EMBL/GenBank/DDBJ whole genome shotgun (WGS) entry which is preliminary data.</text>
</comment>
<dbReference type="InterPro" id="IPR044066">
    <property type="entry name" value="TRIAD_supradom"/>
</dbReference>
<dbReference type="GO" id="GO:0016567">
    <property type="term" value="P:protein ubiquitination"/>
    <property type="evidence" value="ECO:0007669"/>
    <property type="project" value="InterPro"/>
</dbReference>
<dbReference type="PANTHER" id="PTHR11685">
    <property type="entry name" value="RBR FAMILY RING FINGER AND IBR DOMAIN-CONTAINING"/>
    <property type="match status" value="1"/>
</dbReference>
<evidence type="ECO:0000256" key="5">
    <source>
        <dbReference type="ARBA" id="ARBA00022737"/>
    </source>
</evidence>
<keyword evidence="8" id="KW-0862">Zinc</keyword>
<keyword evidence="4" id="KW-0479">Metal-binding</keyword>
<dbReference type="GO" id="GO:0061630">
    <property type="term" value="F:ubiquitin protein ligase activity"/>
    <property type="evidence" value="ECO:0007669"/>
    <property type="project" value="UniProtKB-EC"/>
</dbReference>
<dbReference type="InterPro" id="IPR048962">
    <property type="entry name" value="ARIH1-like_UBL"/>
</dbReference>
<dbReference type="STRING" id="139825.A0A401GE88"/>
<dbReference type="EC" id="2.3.2.31" evidence="2"/>
<feature type="region of interest" description="Disordered" evidence="10">
    <location>
        <begin position="1"/>
        <end position="42"/>
    </location>
</feature>
<feature type="region of interest" description="Disordered" evidence="10">
    <location>
        <begin position="116"/>
        <end position="170"/>
    </location>
</feature>
<evidence type="ECO:0000256" key="7">
    <source>
        <dbReference type="ARBA" id="ARBA00022786"/>
    </source>
</evidence>
<dbReference type="CDD" id="cd20346">
    <property type="entry name" value="BRcat_RBR_ANKIB1"/>
    <property type="match status" value="1"/>
</dbReference>
<dbReference type="InterPro" id="IPR001841">
    <property type="entry name" value="Znf_RING"/>
</dbReference>
<keyword evidence="14" id="KW-1185">Reference proteome</keyword>
<dbReference type="InterPro" id="IPR031127">
    <property type="entry name" value="E3_UB_ligase_RBR"/>
</dbReference>
<dbReference type="Pfam" id="PF22191">
    <property type="entry name" value="IBR_1"/>
    <property type="match status" value="1"/>
</dbReference>
<evidence type="ECO:0000256" key="4">
    <source>
        <dbReference type="ARBA" id="ARBA00022723"/>
    </source>
</evidence>
<dbReference type="FunFam" id="1.20.120.1750:FF:000007">
    <property type="entry name" value="RBR-type E3 ubiquitin transferase"/>
    <property type="match status" value="1"/>
</dbReference>
<dbReference type="RefSeq" id="XP_027611336.1">
    <property type="nucleotide sequence ID" value="XM_027755535.1"/>
</dbReference>
<organism evidence="13 14">
    <name type="scientific">Sparassis crispa</name>
    <dbReference type="NCBI Taxonomy" id="139825"/>
    <lineage>
        <taxon>Eukaryota</taxon>
        <taxon>Fungi</taxon>
        <taxon>Dikarya</taxon>
        <taxon>Basidiomycota</taxon>
        <taxon>Agaricomycotina</taxon>
        <taxon>Agaricomycetes</taxon>
        <taxon>Polyporales</taxon>
        <taxon>Sparassidaceae</taxon>
        <taxon>Sparassis</taxon>
    </lineage>
</organism>
<dbReference type="InterPro" id="IPR002867">
    <property type="entry name" value="IBR_dom"/>
</dbReference>
<dbReference type="GO" id="GO:0008270">
    <property type="term" value="F:zinc ion binding"/>
    <property type="evidence" value="ECO:0007669"/>
    <property type="project" value="UniProtKB-KW"/>
</dbReference>
<dbReference type="SUPFAM" id="SSF57850">
    <property type="entry name" value="RING/U-box"/>
    <property type="match status" value="2"/>
</dbReference>
<dbReference type="InParanoid" id="A0A401GE88"/>
<dbReference type="PROSITE" id="PS50089">
    <property type="entry name" value="ZF_RING_2"/>
    <property type="match status" value="1"/>
</dbReference>
<evidence type="ECO:0000256" key="10">
    <source>
        <dbReference type="SAM" id="MobiDB-lite"/>
    </source>
</evidence>
<dbReference type="Proteomes" id="UP000287166">
    <property type="component" value="Unassembled WGS sequence"/>
</dbReference>
<accession>A0A401GE88</accession>
<feature type="domain" description="RING-type" evidence="11">
    <location>
        <begin position="184"/>
        <end position="227"/>
    </location>
</feature>
<evidence type="ECO:0000256" key="8">
    <source>
        <dbReference type="ARBA" id="ARBA00022833"/>
    </source>
</evidence>
<dbReference type="InterPro" id="IPR018957">
    <property type="entry name" value="Znf_C3HC4_RING-type"/>
</dbReference>
<dbReference type="SMART" id="SM00647">
    <property type="entry name" value="IBR"/>
    <property type="match status" value="2"/>
</dbReference>
<feature type="compositionally biased region" description="Low complexity" evidence="10">
    <location>
        <begin position="127"/>
        <end position="143"/>
    </location>
</feature>
<evidence type="ECO:0000313" key="14">
    <source>
        <dbReference type="Proteomes" id="UP000287166"/>
    </source>
</evidence>
<dbReference type="Gene3D" id="1.20.120.1750">
    <property type="match status" value="1"/>
</dbReference>
<evidence type="ECO:0000259" key="11">
    <source>
        <dbReference type="PROSITE" id="PS50089"/>
    </source>
</evidence>
<keyword evidence="3" id="KW-0808">Transferase</keyword>
<dbReference type="InterPro" id="IPR013083">
    <property type="entry name" value="Znf_RING/FYVE/PHD"/>
</dbReference>
<dbReference type="Pfam" id="PF00097">
    <property type="entry name" value="zf-C3HC4"/>
    <property type="match status" value="1"/>
</dbReference>